<gene>
    <name evidence="3" type="primary">20206438</name>
    <name evidence="2" type="ORF">HELRODRAFT_177778</name>
</gene>
<protein>
    <recommendedName>
        <fullName evidence="5">C-type lectin domain-containing protein</fullName>
    </recommendedName>
</protein>
<accession>T1FC89</accession>
<dbReference type="SUPFAM" id="SSF56436">
    <property type="entry name" value="C-type lectin-like"/>
    <property type="match status" value="1"/>
</dbReference>
<reference evidence="3" key="3">
    <citation type="submission" date="2015-06" db="UniProtKB">
        <authorList>
            <consortium name="EnsemblMetazoa"/>
        </authorList>
    </citation>
    <scope>IDENTIFICATION</scope>
</reference>
<name>T1FC89_HELRO</name>
<keyword evidence="4" id="KW-1185">Reference proteome</keyword>
<dbReference type="Proteomes" id="UP000015101">
    <property type="component" value="Unassembled WGS sequence"/>
</dbReference>
<evidence type="ECO:0008006" key="5">
    <source>
        <dbReference type="Google" id="ProtNLM"/>
    </source>
</evidence>
<dbReference type="EnsemblMetazoa" id="HelroT177778">
    <property type="protein sequence ID" value="HelroP177778"/>
    <property type="gene ID" value="HelroG177778"/>
</dbReference>
<feature type="chain" id="PRO_5010980573" description="C-type lectin domain-containing protein" evidence="1">
    <location>
        <begin position="23"/>
        <end position="176"/>
    </location>
</feature>
<dbReference type="AlphaFoldDB" id="T1FC89"/>
<dbReference type="OrthoDB" id="6285913at2759"/>
<dbReference type="HOGENOM" id="CLU_1526854_0_0_1"/>
<dbReference type="InterPro" id="IPR016187">
    <property type="entry name" value="CTDL_fold"/>
</dbReference>
<reference evidence="4" key="1">
    <citation type="submission" date="2012-12" db="EMBL/GenBank/DDBJ databases">
        <authorList>
            <person name="Hellsten U."/>
            <person name="Grimwood J."/>
            <person name="Chapman J.A."/>
            <person name="Shapiro H."/>
            <person name="Aerts A."/>
            <person name="Otillar R.P."/>
            <person name="Terry A.Y."/>
            <person name="Boore J.L."/>
            <person name="Simakov O."/>
            <person name="Marletaz F."/>
            <person name="Cho S.-J."/>
            <person name="Edsinger-Gonzales E."/>
            <person name="Havlak P."/>
            <person name="Kuo D.-H."/>
            <person name="Larsson T."/>
            <person name="Lv J."/>
            <person name="Arendt D."/>
            <person name="Savage R."/>
            <person name="Osoegawa K."/>
            <person name="de Jong P."/>
            <person name="Lindberg D.R."/>
            <person name="Seaver E.C."/>
            <person name="Weisblat D.A."/>
            <person name="Putnam N.H."/>
            <person name="Grigoriev I.V."/>
            <person name="Rokhsar D.S."/>
        </authorList>
    </citation>
    <scope>NUCLEOTIDE SEQUENCE</scope>
</reference>
<evidence type="ECO:0000313" key="3">
    <source>
        <dbReference type="EnsemblMetazoa" id="HelroP177778"/>
    </source>
</evidence>
<dbReference type="CTD" id="20206438"/>
<dbReference type="EMBL" id="AMQM01006175">
    <property type="status" value="NOT_ANNOTATED_CDS"/>
    <property type="molecule type" value="Genomic_DNA"/>
</dbReference>
<dbReference type="RefSeq" id="XP_009024178.1">
    <property type="nucleotide sequence ID" value="XM_009025930.1"/>
</dbReference>
<evidence type="ECO:0000256" key="1">
    <source>
        <dbReference type="SAM" id="SignalP"/>
    </source>
</evidence>
<evidence type="ECO:0000313" key="4">
    <source>
        <dbReference type="Proteomes" id="UP000015101"/>
    </source>
</evidence>
<keyword evidence="1" id="KW-0732">Signal</keyword>
<dbReference type="InParanoid" id="T1FC89"/>
<proteinExistence type="predicted"/>
<feature type="signal peptide" evidence="1">
    <location>
        <begin position="1"/>
        <end position="22"/>
    </location>
</feature>
<evidence type="ECO:0000313" key="2">
    <source>
        <dbReference type="EMBL" id="ESN97719.1"/>
    </source>
</evidence>
<sequence length="176" mass="19780">MGEIQTVFQASLLLVGLFGCTGEGACPDPYFSIEVEYLADKITDYHCIYVNTTKVSQDTSAKACQAIGSMLSSIVTFSYLSGLEKNQKTKVELNFERLGVDEANYQNGGEDCIEMKYCNYWDQHDDDHSHTKIRIYTVNCKLRIRASLLLNPNLIQNKNVNNLTLGLADVQLECFN</sequence>
<organism evidence="3 4">
    <name type="scientific">Helobdella robusta</name>
    <name type="common">Californian leech</name>
    <dbReference type="NCBI Taxonomy" id="6412"/>
    <lineage>
        <taxon>Eukaryota</taxon>
        <taxon>Metazoa</taxon>
        <taxon>Spiralia</taxon>
        <taxon>Lophotrochozoa</taxon>
        <taxon>Annelida</taxon>
        <taxon>Clitellata</taxon>
        <taxon>Hirudinea</taxon>
        <taxon>Rhynchobdellida</taxon>
        <taxon>Glossiphoniidae</taxon>
        <taxon>Helobdella</taxon>
    </lineage>
</organism>
<reference evidence="2 4" key="2">
    <citation type="journal article" date="2013" name="Nature">
        <title>Insights into bilaterian evolution from three spiralian genomes.</title>
        <authorList>
            <person name="Simakov O."/>
            <person name="Marletaz F."/>
            <person name="Cho S.J."/>
            <person name="Edsinger-Gonzales E."/>
            <person name="Havlak P."/>
            <person name="Hellsten U."/>
            <person name="Kuo D.H."/>
            <person name="Larsson T."/>
            <person name="Lv J."/>
            <person name="Arendt D."/>
            <person name="Savage R."/>
            <person name="Osoegawa K."/>
            <person name="de Jong P."/>
            <person name="Grimwood J."/>
            <person name="Chapman J.A."/>
            <person name="Shapiro H."/>
            <person name="Aerts A."/>
            <person name="Otillar R.P."/>
            <person name="Terry A.Y."/>
            <person name="Boore J.L."/>
            <person name="Grigoriev I.V."/>
            <person name="Lindberg D.R."/>
            <person name="Seaver E.C."/>
            <person name="Weisblat D.A."/>
            <person name="Putnam N.H."/>
            <person name="Rokhsar D.S."/>
        </authorList>
    </citation>
    <scope>NUCLEOTIDE SEQUENCE</scope>
</reference>
<dbReference type="KEGG" id="hro:HELRODRAFT_177778"/>
<dbReference type="GeneID" id="20206438"/>
<dbReference type="EMBL" id="KB097304">
    <property type="protein sequence ID" value="ESN97719.1"/>
    <property type="molecule type" value="Genomic_DNA"/>
</dbReference>